<keyword evidence="1" id="KW-0812">Transmembrane</keyword>
<sequence length="70" mass="7478">MDIAISLLVLTAIALVLGAVALFRRGGFRKQAMLMLVLAIVMAANVVIWTLPNSEGQSLVTQADKQKAPE</sequence>
<reference evidence="3" key="1">
    <citation type="submission" date="2017-02" db="EMBL/GenBank/DDBJ databases">
        <authorList>
            <person name="Varghese N."/>
            <person name="Submissions S."/>
        </authorList>
    </citation>
    <scope>NUCLEOTIDE SEQUENCE [LARGE SCALE GENOMIC DNA]</scope>
    <source>
        <strain evidence="3">SM117</strain>
    </source>
</reference>
<name>A0A1U6H1T4_9SPHN</name>
<keyword evidence="1" id="KW-0472">Membrane</keyword>
<proteinExistence type="predicted"/>
<dbReference type="Proteomes" id="UP000190989">
    <property type="component" value="Unassembled WGS sequence"/>
</dbReference>
<feature type="transmembrane region" description="Helical" evidence="1">
    <location>
        <begin position="6"/>
        <end position="23"/>
    </location>
</feature>
<organism evidence="2 3">
    <name type="scientific">Novosphingobium mathurense</name>
    <dbReference type="NCBI Taxonomy" id="428990"/>
    <lineage>
        <taxon>Bacteria</taxon>
        <taxon>Pseudomonadati</taxon>
        <taxon>Pseudomonadota</taxon>
        <taxon>Alphaproteobacteria</taxon>
        <taxon>Sphingomonadales</taxon>
        <taxon>Sphingomonadaceae</taxon>
        <taxon>Novosphingobium</taxon>
    </lineage>
</organism>
<dbReference type="AlphaFoldDB" id="A0A1U6H1T4"/>
<keyword evidence="3" id="KW-1185">Reference proteome</keyword>
<feature type="transmembrane region" description="Helical" evidence="1">
    <location>
        <begin position="32"/>
        <end position="51"/>
    </location>
</feature>
<accession>A0A1U6H1T4</accession>
<dbReference type="RefSeq" id="WP_054944772.1">
    <property type="nucleotide sequence ID" value="NZ_FVZE01000001.1"/>
</dbReference>
<protein>
    <submittedName>
        <fullName evidence="2">Uncharacterized protein</fullName>
    </submittedName>
</protein>
<gene>
    <name evidence="2" type="ORF">SAMN06295987_1011046</name>
</gene>
<dbReference type="EMBL" id="FVZE01000001">
    <property type="protein sequence ID" value="SLJ89686.1"/>
    <property type="molecule type" value="Genomic_DNA"/>
</dbReference>
<evidence type="ECO:0000313" key="3">
    <source>
        <dbReference type="Proteomes" id="UP000190989"/>
    </source>
</evidence>
<evidence type="ECO:0000256" key="1">
    <source>
        <dbReference type="SAM" id="Phobius"/>
    </source>
</evidence>
<keyword evidence="1" id="KW-1133">Transmembrane helix</keyword>
<evidence type="ECO:0000313" key="2">
    <source>
        <dbReference type="EMBL" id="SLJ89686.1"/>
    </source>
</evidence>